<dbReference type="PANTHER" id="PTHR34475:SF1">
    <property type="entry name" value="CYTOSKELETON PROTEIN RODZ"/>
    <property type="match status" value="1"/>
</dbReference>
<dbReference type="OrthoDB" id="5293433at2"/>
<proteinExistence type="predicted"/>
<dbReference type="Pfam" id="PF13464">
    <property type="entry name" value="RodZ_C"/>
    <property type="match status" value="1"/>
</dbReference>
<dbReference type="InterPro" id="IPR010982">
    <property type="entry name" value="Lambda_DNA-bd_dom_sf"/>
</dbReference>
<sequence length="312" mass="33024">MSEIPMLGEEGMPQPSRPDTPEAATAGQLLRAARIRAGVDLSALSLTLKVSVRQLQALEDDEHDPAKGPVFVRALAASVCRHLHADPAPILALLPKAASHVSASHLVVKSSIAHAELTVSRPASARVLTPQALWVAATMLALTFALIWLPAPSQWAWFEQVNAWFQSSSPESTTMVSEPESAPPVIVFPPPDALPQASEAVVVPSQVAAVAAPQPVSVVPVQSPAPSPSVAASKPELLFAASDTTWIEVRGGQNQLVWSGVLQAGESKSVQNSLPMNVTVGRANVVTVKYRGQAFDLKPHTKVTVARFEVKE</sequence>
<dbReference type="Proteomes" id="UP000037507">
    <property type="component" value="Unassembled WGS sequence"/>
</dbReference>
<feature type="region of interest" description="Disordered" evidence="1">
    <location>
        <begin position="1"/>
        <end position="23"/>
    </location>
</feature>
<evidence type="ECO:0000313" key="3">
    <source>
        <dbReference type="EMBL" id="PVE44039.1"/>
    </source>
</evidence>
<dbReference type="AlphaFoldDB" id="A0A2T7UH62"/>
<dbReference type="GO" id="GO:0003677">
    <property type="term" value="F:DNA binding"/>
    <property type="evidence" value="ECO:0007669"/>
    <property type="project" value="InterPro"/>
</dbReference>
<evidence type="ECO:0000256" key="1">
    <source>
        <dbReference type="SAM" id="MobiDB-lite"/>
    </source>
</evidence>
<evidence type="ECO:0000313" key="4">
    <source>
        <dbReference type="Proteomes" id="UP000037507"/>
    </source>
</evidence>
<keyword evidence="4" id="KW-1185">Reference proteome</keyword>
<dbReference type="EMBL" id="LFYT02000003">
    <property type="protein sequence ID" value="PVE44039.1"/>
    <property type="molecule type" value="Genomic_DNA"/>
</dbReference>
<comment type="caution">
    <text evidence="3">The sequence shown here is derived from an EMBL/GenBank/DDBJ whole genome shotgun (WGS) entry which is preliminary data.</text>
</comment>
<dbReference type="Gene3D" id="1.10.260.40">
    <property type="entry name" value="lambda repressor-like DNA-binding domains"/>
    <property type="match status" value="1"/>
</dbReference>
<name>A0A2T7UH62_9BURK</name>
<organism evidence="3 4">
    <name type="scientific">Limnohabitans planktonicus II-D5</name>
    <dbReference type="NCBI Taxonomy" id="1293045"/>
    <lineage>
        <taxon>Bacteria</taxon>
        <taxon>Pseudomonadati</taxon>
        <taxon>Pseudomonadota</taxon>
        <taxon>Betaproteobacteria</taxon>
        <taxon>Burkholderiales</taxon>
        <taxon>Comamonadaceae</taxon>
        <taxon>Limnohabitans</taxon>
    </lineage>
</organism>
<dbReference type="PANTHER" id="PTHR34475">
    <property type="match status" value="1"/>
</dbReference>
<dbReference type="STRING" id="1293045.H663_19510"/>
<reference evidence="3" key="1">
    <citation type="submission" date="2017-04" db="EMBL/GenBank/DDBJ databases">
        <title>Unexpected and diverse lifestyles within the genus Limnohabitans.</title>
        <authorList>
            <person name="Kasalicky V."/>
            <person name="Mehrshad M."/>
            <person name="Andrei S.-A."/>
            <person name="Salcher M."/>
            <person name="Kratochvilova H."/>
            <person name="Simek K."/>
            <person name="Ghai R."/>
        </authorList>
    </citation>
    <scope>NUCLEOTIDE SEQUENCE [LARGE SCALE GENOMIC DNA]</scope>
    <source>
        <strain evidence="3">II-D5</strain>
    </source>
</reference>
<gene>
    <name evidence="3" type="ORF">H663_003525</name>
</gene>
<dbReference type="Pfam" id="PF13413">
    <property type="entry name" value="HTH_25"/>
    <property type="match status" value="1"/>
</dbReference>
<accession>A0A2T7UH62</accession>
<dbReference type="RefSeq" id="WP_053176498.1">
    <property type="nucleotide sequence ID" value="NZ_LFYT02000003.1"/>
</dbReference>
<dbReference type="InterPro" id="IPR050400">
    <property type="entry name" value="Bact_Cytoskel_RodZ"/>
</dbReference>
<protein>
    <submittedName>
        <fullName evidence="3">Helix-turn-helix domain-containing protein</fullName>
    </submittedName>
</protein>
<evidence type="ECO:0000259" key="2">
    <source>
        <dbReference type="Pfam" id="PF13464"/>
    </source>
</evidence>
<dbReference type="InterPro" id="IPR025194">
    <property type="entry name" value="RodZ-like_C"/>
</dbReference>
<feature type="domain" description="Cytoskeleton protein RodZ-like C-terminal" evidence="2">
    <location>
        <begin position="240"/>
        <end position="309"/>
    </location>
</feature>